<feature type="binding site" evidence="15">
    <location>
        <position position="426"/>
    </location>
    <ligand>
        <name>Zn(2+)</name>
        <dbReference type="ChEBI" id="CHEBI:29105"/>
        <note>ligand shared between dimeric partners</note>
    </ligand>
</feature>
<keyword evidence="8 15" id="KW-0479">Metal-binding</keyword>
<keyword evidence="4 15" id="KW-0997">Cell inner membrane</keyword>
<evidence type="ECO:0000256" key="12">
    <source>
        <dbReference type="ARBA" id="ARBA00022842"/>
    </source>
</evidence>
<dbReference type="Pfam" id="PF00575">
    <property type="entry name" value="S1"/>
    <property type="match status" value="1"/>
</dbReference>
<feature type="region of interest" description="Required for zinc-mediated homotetramerization and catalytic activity" evidence="15">
    <location>
        <begin position="426"/>
        <end position="429"/>
    </location>
</feature>
<dbReference type="GO" id="GO:0008270">
    <property type="term" value="F:zinc ion binding"/>
    <property type="evidence" value="ECO:0007669"/>
    <property type="project" value="UniProtKB-UniRule"/>
</dbReference>
<dbReference type="InterPro" id="IPR003029">
    <property type="entry name" value="S1_domain"/>
</dbReference>
<dbReference type="GO" id="GO:0000287">
    <property type="term" value="F:magnesium ion binding"/>
    <property type="evidence" value="ECO:0007669"/>
    <property type="project" value="UniProtKB-UniRule"/>
</dbReference>
<keyword evidence="15" id="KW-0862">Zinc</keyword>
<comment type="function">
    <text evidence="15">Endoribonuclease that plays a central role in RNA processing and decay. Required for the maturation of 5S and 16S rRNAs and the majority of tRNAs. Also involved in the degradation of most mRNAs.</text>
</comment>
<dbReference type="AlphaFoldDB" id="A0A6I3S2G3"/>
<keyword evidence="9 15" id="KW-0699">rRNA-binding</keyword>
<dbReference type="GO" id="GO:0008033">
    <property type="term" value="P:tRNA processing"/>
    <property type="evidence" value="ECO:0007669"/>
    <property type="project" value="UniProtKB-UniRule"/>
</dbReference>
<sequence>MKRMLFNATHAEELRVAIVEGQKLIDIDIESSERQQRKSNIYKGVITRIEPSLEACFVDYGEERHGFLPFKEISRSYFKEGVDVRTATIKEALSEGTELIVQVEKEERGNKGAALTTFISLAGRYLVLMPNNPRGGGVSRRIEGEEREELRENMSKLPTPKGMSLIARTAGIGRTVEELKWDFDYLLQLWQAIVEAATPQYEDTEGNFVTAPIGPLGQKYERVNPVPFLIVEESNLVIRAIRDYFQPDIAEILVDTDDIYEQAKQFMGHVMPDMINRVKRYTDDVPLFSRFQIENQIETAYSRTVPLPSGGSIVIDHTEALVAIDVNSARATAGGDIEATAFHTNEEAAEEVARQMRLRDLGGLIVIDFIDMEDPAHQRAIEQRIKEAIRHDRARVQIAKISRFGLLELSRQRLRPSLYEGSHITCPRCNGIGAIRDTESSAIQVLRILQEEALKDGTTALQAQVPVDVATYLLNEKRDDIAKIEHRHHIEVILIPNKTLETPHYQIERLRTEDQLLTEGAPSYKRVEELAPEPEAPYSRAQNVAPSTKPRQIPVIKGLPVREDAPKHVEPAKPSKEPAKKEKSFFQKILAFFTGNSEAEEKEEAKNNSSRGDKSSVRKERGERKNRRQERDDQRKTRTPVAKQEKVERAPKQPRQVKPIKTEDRRQKETVEKAKNVPAVRPAAVEKTEKPERIERTRKALKENSALQDKRSAKPVQAPAAVEEAVKPVEKQNVPAPVEAVQVQPQVEKPVPAPTPAPVAAETPAVQAEEKKAPADAVEGIIVETAVRVVPSVESQSNATEQRPRTRRARRLRKDRGDREPRASRSVVPPAPVSPVVAAIEDVVMSEHAVPQVNAATIRADEHLPRVEADKLHLTEEAPKHARLRRERAPRKPAADFVTKVESHDSEVQAVSSAAPKAEVVKEAPKPEHVQTEAVKPVVTENTVVKPADVKPVETKQVETAAPVKAQKEAASIEKPVDLKPMLEKAGLELVGTTKKDIPVREEAPKPKLGRKRIKRVVQEDSAPLELVQTKKE</sequence>
<dbReference type="InterPro" id="IPR004659">
    <property type="entry name" value="RNase_E/G"/>
</dbReference>
<organism evidence="17 18">
    <name type="scientific">Parasutterella excrementihominis</name>
    <dbReference type="NCBI Taxonomy" id="487175"/>
    <lineage>
        <taxon>Bacteria</taxon>
        <taxon>Pseudomonadati</taxon>
        <taxon>Pseudomonadota</taxon>
        <taxon>Betaproteobacteria</taxon>
        <taxon>Burkholderiales</taxon>
        <taxon>Sutterellaceae</taxon>
        <taxon>Parasutterella</taxon>
    </lineage>
</organism>
<dbReference type="Pfam" id="PF20833">
    <property type="entry name" value="RNase_E_G_Thio"/>
    <property type="match status" value="1"/>
</dbReference>
<comment type="cofactor">
    <cofactor evidence="15">
        <name>Mg(2+)</name>
        <dbReference type="ChEBI" id="CHEBI:18420"/>
    </cofactor>
    <text evidence="15">Binds 1 Mg(2+) ion per subunit.</text>
</comment>
<evidence type="ECO:0000256" key="11">
    <source>
        <dbReference type="ARBA" id="ARBA00022801"/>
    </source>
</evidence>
<dbReference type="CDD" id="cd04453">
    <property type="entry name" value="S1_RNase_E"/>
    <property type="match status" value="1"/>
</dbReference>
<comment type="cofactor">
    <cofactor evidence="15">
        <name>Zn(2+)</name>
        <dbReference type="ChEBI" id="CHEBI:29105"/>
    </cofactor>
    <text evidence="15">Binds 2 Zn(2+) ions per homotetramer.</text>
</comment>
<comment type="caution">
    <text evidence="17">The sequence shown here is derived from an EMBL/GenBank/DDBJ whole genome shotgun (WGS) entry which is preliminary data.</text>
</comment>
<evidence type="ECO:0000313" key="18">
    <source>
        <dbReference type="Proteomes" id="UP000462362"/>
    </source>
</evidence>
<dbReference type="Pfam" id="PF10150">
    <property type="entry name" value="RNase_E_G"/>
    <property type="match status" value="1"/>
</dbReference>
<evidence type="ECO:0000256" key="13">
    <source>
        <dbReference type="ARBA" id="ARBA00022884"/>
    </source>
</evidence>
<evidence type="ECO:0000313" key="17">
    <source>
        <dbReference type="EMBL" id="MTU42276.1"/>
    </source>
</evidence>
<dbReference type="GO" id="GO:0000049">
    <property type="term" value="F:tRNA binding"/>
    <property type="evidence" value="ECO:0007669"/>
    <property type="project" value="UniProtKB-KW"/>
</dbReference>
<dbReference type="InterPro" id="IPR019307">
    <property type="entry name" value="RNA-bd_AU-1/RNase_E/G"/>
</dbReference>
<evidence type="ECO:0000256" key="7">
    <source>
        <dbReference type="ARBA" id="ARBA00022722"/>
    </source>
</evidence>
<evidence type="ECO:0000256" key="16">
    <source>
        <dbReference type="SAM" id="MobiDB-lite"/>
    </source>
</evidence>
<keyword evidence="14 15" id="KW-0472">Membrane</keyword>
<keyword evidence="5 15" id="KW-0698">rRNA processing</keyword>
<evidence type="ECO:0000256" key="14">
    <source>
        <dbReference type="ARBA" id="ARBA00023136"/>
    </source>
</evidence>
<dbReference type="PANTHER" id="PTHR30001">
    <property type="entry name" value="RIBONUCLEASE"/>
    <property type="match status" value="1"/>
</dbReference>
<evidence type="ECO:0000256" key="3">
    <source>
        <dbReference type="ARBA" id="ARBA00022490"/>
    </source>
</evidence>
<keyword evidence="6 15" id="KW-0819">tRNA processing</keyword>
<dbReference type="InterPro" id="IPR012340">
    <property type="entry name" value="NA-bd_OB-fold"/>
</dbReference>
<dbReference type="SUPFAM" id="SSF50249">
    <property type="entry name" value="Nucleic acid-binding proteins"/>
    <property type="match status" value="1"/>
</dbReference>
<feature type="compositionally biased region" description="Basic and acidic residues" evidence="16">
    <location>
        <begin position="603"/>
        <end position="636"/>
    </location>
</feature>
<feature type="compositionally biased region" description="Polar residues" evidence="16">
    <location>
        <begin position="540"/>
        <end position="550"/>
    </location>
</feature>
<dbReference type="GO" id="GO:0006364">
    <property type="term" value="P:rRNA processing"/>
    <property type="evidence" value="ECO:0007669"/>
    <property type="project" value="UniProtKB-UniRule"/>
</dbReference>
<feature type="region of interest" description="Disordered" evidence="16">
    <location>
        <begin position="529"/>
        <end position="583"/>
    </location>
</feature>
<feature type="compositionally biased region" description="Basic and acidic residues" evidence="16">
    <location>
        <begin position="869"/>
        <end position="880"/>
    </location>
</feature>
<dbReference type="InterPro" id="IPR048583">
    <property type="entry name" value="RNase_E_G_thioredoxin-like"/>
</dbReference>
<dbReference type="GO" id="GO:0005737">
    <property type="term" value="C:cytoplasm"/>
    <property type="evidence" value="ECO:0007669"/>
    <property type="project" value="UniProtKB-SubCell"/>
</dbReference>
<feature type="compositionally biased region" description="Basic residues" evidence="16">
    <location>
        <begin position="881"/>
        <end position="891"/>
    </location>
</feature>
<evidence type="ECO:0000256" key="2">
    <source>
        <dbReference type="ARBA" id="ARBA00022475"/>
    </source>
</evidence>
<feature type="region of interest" description="Disordered" evidence="16">
    <location>
        <begin position="789"/>
        <end position="830"/>
    </location>
</feature>
<comment type="similarity">
    <text evidence="15">Belongs to the RNase E/G family. RNase E subfamily.</text>
</comment>
<dbReference type="Gene3D" id="2.40.50.140">
    <property type="entry name" value="Nucleic acid-binding proteins"/>
    <property type="match status" value="1"/>
</dbReference>
<evidence type="ECO:0000256" key="5">
    <source>
        <dbReference type="ARBA" id="ARBA00022552"/>
    </source>
</evidence>
<dbReference type="GO" id="GO:0009898">
    <property type="term" value="C:cytoplasmic side of plasma membrane"/>
    <property type="evidence" value="ECO:0007669"/>
    <property type="project" value="UniProtKB-UniRule"/>
</dbReference>
<reference evidence="17 18" key="1">
    <citation type="journal article" date="2019" name="Nat. Med.">
        <title>A library of human gut bacterial isolates paired with longitudinal multiomics data enables mechanistic microbiome research.</title>
        <authorList>
            <person name="Poyet M."/>
            <person name="Groussin M."/>
            <person name="Gibbons S.M."/>
            <person name="Avila-Pacheco J."/>
            <person name="Jiang X."/>
            <person name="Kearney S.M."/>
            <person name="Perrotta A.R."/>
            <person name="Berdy B."/>
            <person name="Zhao S."/>
            <person name="Lieberman T.D."/>
            <person name="Swanson P.K."/>
            <person name="Smith M."/>
            <person name="Roesemann S."/>
            <person name="Alexander J.E."/>
            <person name="Rich S.A."/>
            <person name="Livny J."/>
            <person name="Vlamakis H."/>
            <person name="Clish C."/>
            <person name="Bullock K."/>
            <person name="Deik A."/>
            <person name="Scott J."/>
            <person name="Pierce K.A."/>
            <person name="Xavier R.J."/>
            <person name="Alm E.J."/>
        </authorList>
    </citation>
    <scope>NUCLEOTIDE SEQUENCE [LARGE SCALE GENOMIC DNA]</scope>
    <source>
        <strain evidence="17 18">BIOML-A2</strain>
    </source>
</reference>
<dbReference type="HAMAP" id="MF_00970">
    <property type="entry name" value="RNase_E"/>
    <property type="match status" value="1"/>
</dbReference>
<feature type="region of interest" description="Disordered" evidence="16">
    <location>
        <begin position="869"/>
        <end position="935"/>
    </location>
</feature>
<evidence type="ECO:0000256" key="6">
    <source>
        <dbReference type="ARBA" id="ARBA00022694"/>
    </source>
</evidence>
<keyword evidence="10 15" id="KW-0255">Endonuclease</keyword>
<dbReference type="GO" id="GO:0019843">
    <property type="term" value="F:rRNA binding"/>
    <property type="evidence" value="ECO:0007669"/>
    <property type="project" value="UniProtKB-KW"/>
</dbReference>
<dbReference type="NCBIfam" id="TIGR00757">
    <property type="entry name" value="RNaseEG"/>
    <property type="match status" value="1"/>
</dbReference>
<feature type="binding site" evidence="15">
    <location>
        <position position="368"/>
    </location>
    <ligand>
        <name>Mg(2+)</name>
        <dbReference type="ChEBI" id="CHEBI:18420"/>
        <note>catalytic</note>
    </ligand>
</feature>
<keyword evidence="11 15" id="KW-0378">Hydrolase</keyword>
<feature type="compositionally biased region" description="Basic and acidic residues" evidence="16">
    <location>
        <begin position="919"/>
        <end position="931"/>
    </location>
</feature>
<keyword evidence="2 15" id="KW-1003">Cell membrane</keyword>
<protein>
    <recommendedName>
        <fullName evidence="15">Ribonuclease E</fullName>
        <shortName evidence="15">RNase E</shortName>
        <ecNumber evidence="15">3.1.26.12</ecNumber>
    </recommendedName>
</protein>
<dbReference type="GO" id="GO:0008995">
    <property type="term" value="F:ribonuclease E activity"/>
    <property type="evidence" value="ECO:0007669"/>
    <property type="project" value="UniProtKB-EC"/>
</dbReference>
<keyword evidence="12 15" id="KW-0460">Magnesium</keyword>
<evidence type="ECO:0000256" key="15">
    <source>
        <dbReference type="HAMAP-Rule" id="MF_00970"/>
    </source>
</evidence>
<feature type="binding site" evidence="15">
    <location>
        <position position="325"/>
    </location>
    <ligand>
        <name>Mg(2+)</name>
        <dbReference type="ChEBI" id="CHEBI:18420"/>
        <note>catalytic</note>
    </ligand>
</feature>
<name>A0A6I3S2G3_9BURK</name>
<feature type="compositionally biased region" description="Basic and acidic residues" evidence="16">
    <location>
        <begin position="560"/>
        <end position="583"/>
    </location>
</feature>
<dbReference type="PANTHER" id="PTHR30001:SF1">
    <property type="entry name" value="RIBONUCLEASE E_G-LIKE PROTEIN, CHLOROPLASTIC"/>
    <property type="match status" value="1"/>
</dbReference>
<keyword evidence="15" id="KW-0820">tRNA-binding</keyword>
<comment type="similarity">
    <text evidence="1">Belongs to the RNase E/G family. RNase G subfamily.</text>
</comment>
<dbReference type="Gene3D" id="3.40.1260.20">
    <property type="entry name" value="Ribonuclease E, catalytic domain"/>
    <property type="match status" value="1"/>
</dbReference>
<evidence type="ECO:0000256" key="8">
    <source>
        <dbReference type="ARBA" id="ARBA00022723"/>
    </source>
</evidence>
<evidence type="ECO:0000256" key="1">
    <source>
        <dbReference type="ARBA" id="ARBA00005663"/>
    </source>
</evidence>
<feature type="region of interest" description="Disordered" evidence="16">
    <location>
        <begin position="745"/>
        <end position="774"/>
    </location>
</feature>
<dbReference type="RefSeq" id="WP_155167860.1">
    <property type="nucleotide sequence ID" value="NZ_WNCA01000002.1"/>
</dbReference>
<feature type="binding site" evidence="15">
    <location>
        <position position="429"/>
    </location>
    <ligand>
        <name>Zn(2+)</name>
        <dbReference type="ChEBI" id="CHEBI:29105"/>
        <note>ligand shared between dimeric partners</note>
    </ligand>
</feature>
<feature type="region of interest" description="Disordered" evidence="16">
    <location>
        <begin position="598"/>
        <end position="696"/>
    </location>
</feature>
<proteinExistence type="inferred from homology"/>
<keyword evidence="3 15" id="KW-0963">Cytoplasm</keyword>
<keyword evidence="7 15" id="KW-0540">Nuclease</keyword>
<feature type="compositionally biased region" description="Basic residues" evidence="16">
    <location>
        <begin position="805"/>
        <end position="814"/>
    </location>
</feature>
<dbReference type="GO" id="GO:0006402">
    <property type="term" value="P:mRNA catabolic process"/>
    <property type="evidence" value="ECO:0007669"/>
    <property type="project" value="UniProtKB-UniRule"/>
</dbReference>
<evidence type="ECO:0000256" key="10">
    <source>
        <dbReference type="ARBA" id="ARBA00022759"/>
    </source>
</evidence>
<comment type="subcellular location">
    <subcellularLocation>
        <location evidence="15">Cytoplasm</location>
    </subcellularLocation>
    <subcellularLocation>
        <location evidence="15">Cell inner membrane</location>
        <topology evidence="15">Peripheral membrane protein</topology>
        <orientation evidence="15">Cytoplasmic side</orientation>
    </subcellularLocation>
</comment>
<keyword evidence="13 15" id="KW-0694">RNA-binding</keyword>
<dbReference type="SMART" id="SM00316">
    <property type="entry name" value="S1"/>
    <property type="match status" value="1"/>
</dbReference>
<gene>
    <name evidence="15" type="primary">rne</name>
    <name evidence="17" type="ORF">GMD42_01295</name>
</gene>
<evidence type="ECO:0000256" key="4">
    <source>
        <dbReference type="ARBA" id="ARBA00022519"/>
    </source>
</evidence>
<feature type="region of interest" description="Disordered" evidence="16">
    <location>
        <begin position="702"/>
        <end position="721"/>
    </location>
</feature>
<dbReference type="EMBL" id="WNCL01000002">
    <property type="protein sequence ID" value="MTU42276.1"/>
    <property type="molecule type" value="Genomic_DNA"/>
</dbReference>
<comment type="catalytic activity">
    <reaction evidence="15">
        <text>Endonucleolytic cleavage of single-stranded RNA in A- and U-rich regions.</text>
        <dbReference type="EC" id="3.1.26.12"/>
    </reaction>
</comment>
<feature type="compositionally biased region" description="Low complexity" evidence="16">
    <location>
        <begin position="758"/>
        <end position="767"/>
    </location>
</feature>
<evidence type="ECO:0000256" key="9">
    <source>
        <dbReference type="ARBA" id="ARBA00022730"/>
    </source>
</evidence>
<feature type="compositionally biased region" description="Basic and acidic residues" evidence="16">
    <location>
        <begin position="684"/>
        <end position="696"/>
    </location>
</feature>
<accession>A0A6I3S2G3</accession>
<feature type="compositionally biased region" description="Basic and acidic residues" evidence="16">
    <location>
        <begin position="702"/>
        <end position="712"/>
    </location>
</feature>
<feature type="compositionally biased region" description="Basic and acidic residues" evidence="16">
    <location>
        <begin position="660"/>
        <end position="675"/>
    </location>
</feature>
<comment type="subunit">
    <text evidence="15">Homotetramer formed by a dimer of dimers.</text>
</comment>
<dbReference type="Proteomes" id="UP000462362">
    <property type="component" value="Unassembled WGS sequence"/>
</dbReference>
<dbReference type="InterPro" id="IPR028878">
    <property type="entry name" value="RNase_E"/>
</dbReference>
<dbReference type="PROSITE" id="PS50126">
    <property type="entry name" value="S1"/>
    <property type="match status" value="1"/>
</dbReference>
<dbReference type="EC" id="3.1.26.12" evidence="15"/>